<dbReference type="Pfam" id="PF12146">
    <property type="entry name" value="Hydrolase_4"/>
    <property type="match status" value="1"/>
</dbReference>
<gene>
    <name evidence="3" type="ORF">SAMN04489796_10590</name>
</gene>
<dbReference type="STRING" id="262004.SAMN04489796_10590"/>
<dbReference type="PANTHER" id="PTHR43358:SF4">
    <property type="entry name" value="ALPHA_BETA HYDROLASE FOLD-1 DOMAIN-CONTAINING PROTEIN"/>
    <property type="match status" value="1"/>
</dbReference>
<dbReference type="Gene3D" id="3.40.50.1820">
    <property type="entry name" value="alpha/beta hydrolase"/>
    <property type="match status" value="1"/>
</dbReference>
<feature type="transmembrane region" description="Helical" evidence="1">
    <location>
        <begin position="12"/>
        <end position="29"/>
    </location>
</feature>
<name>A0A1G8G4K8_9FLAO</name>
<proteinExistence type="predicted"/>
<keyword evidence="1" id="KW-1133">Transmembrane helix</keyword>
<keyword evidence="1" id="KW-0472">Membrane</keyword>
<keyword evidence="3" id="KW-0378">Hydrolase</keyword>
<accession>A0A1G8G4K8</accession>
<feature type="domain" description="Serine aminopeptidase S33" evidence="2">
    <location>
        <begin position="88"/>
        <end position="184"/>
    </location>
</feature>
<dbReference type="InterPro" id="IPR029058">
    <property type="entry name" value="AB_hydrolase_fold"/>
</dbReference>
<evidence type="ECO:0000313" key="3">
    <source>
        <dbReference type="EMBL" id="SDH89220.1"/>
    </source>
</evidence>
<dbReference type="InterPro" id="IPR022742">
    <property type="entry name" value="Hydrolase_4"/>
</dbReference>
<dbReference type="Proteomes" id="UP000199492">
    <property type="component" value="Unassembled WGS sequence"/>
</dbReference>
<evidence type="ECO:0000256" key="1">
    <source>
        <dbReference type="SAM" id="Phobius"/>
    </source>
</evidence>
<evidence type="ECO:0000259" key="2">
    <source>
        <dbReference type="Pfam" id="PF12146"/>
    </source>
</evidence>
<dbReference type="InterPro" id="IPR052920">
    <property type="entry name" value="DNA-binding_regulatory"/>
</dbReference>
<sequence length="312" mass="35144">MTKNRITKISKYTFLILLAVGLLLFYFLFPRFIIEKRNPIIESFKTQKVISNTPGQNDNSKFKRKKLTITTYDNLKHYALLTYANIAEPKGTIILLHGSSHTKEHFLELSEFLSINGFNSVAIDIRGFGESEGQFFTHGVKETKDIQKLIDDLITKEGLDNIGIWGQSIGGALVLQTMGVDKRIKYGVSESSYTDLKSNIRSFFRRHTGVNLPFISDFLVNRAGSIGDFDPNDASPLKYSKRVTQPILVIHGGKDKPINISNGRANYDNIKSNDKEFIEVESAGHSDIWKIGGDDLFNTILQFLNNQAKTSN</sequence>
<dbReference type="AlphaFoldDB" id="A0A1G8G4K8"/>
<dbReference type="RefSeq" id="WP_092468696.1">
    <property type="nucleotide sequence ID" value="NZ_FNCZ01000005.1"/>
</dbReference>
<reference evidence="4" key="1">
    <citation type="submission" date="2016-10" db="EMBL/GenBank/DDBJ databases">
        <authorList>
            <person name="Varghese N."/>
            <person name="Submissions S."/>
        </authorList>
    </citation>
    <scope>NUCLEOTIDE SEQUENCE [LARGE SCALE GENOMIC DNA]</scope>
    <source>
        <strain evidence="4">DSM 15363</strain>
    </source>
</reference>
<dbReference type="OrthoDB" id="9812921at2"/>
<dbReference type="PANTHER" id="PTHR43358">
    <property type="entry name" value="ALPHA/BETA-HYDROLASE"/>
    <property type="match status" value="1"/>
</dbReference>
<protein>
    <submittedName>
        <fullName evidence="3">Alpha/beta hydrolase family protein</fullName>
    </submittedName>
</protein>
<keyword evidence="4" id="KW-1185">Reference proteome</keyword>
<evidence type="ECO:0000313" key="4">
    <source>
        <dbReference type="Proteomes" id="UP000199492"/>
    </source>
</evidence>
<dbReference type="GO" id="GO:0016787">
    <property type="term" value="F:hydrolase activity"/>
    <property type="evidence" value="ECO:0007669"/>
    <property type="project" value="UniProtKB-KW"/>
</dbReference>
<keyword evidence="1" id="KW-0812">Transmembrane</keyword>
<dbReference type="SUPFAM" id="SSF53474">
    <property type="entry name" value="alpha/beta-Hydrolases"/>
    <property type="match status" value="1"/>
</dbReference>
<dbReference type="EMBL" id="FNCZ01000005">
    <property type="protein sequence ID" value="SDH89220.1"/>
    <property type="molecule type" value="Genomic_DNA"/>
</dbReference>
<organism evidence="3 4">
    <name type="scientific">Winogradskyella thalassocola</name>
    <dbReference type="NCBI Taxonomy" id="262004"/>
    <lineage>
        <taxon>Bacteria</taxon>
        <taxon>Pseudomonadati</taxon>
        <taxon>Bacteroidota</taxon>
        <taxon>Flavobacteriia</taxon>
        <taxon>Flavobacteriales</taxon>
        <taxon>Flavobacteriaceae</taxon>
        <taxon>Winogradskyella</taxon>
    </lineage>
</organism>